<dbReference type="InterPro" id="IPR002686">
    <property type="entry name" value="Transposase_17"/>
</dbReference>
<evidence type="ECO:0000259" key="1">
    <source>
        <dbReference type="SMART" id="SM01321"/>
    </source>
</evidence>
<name>A0A1I2UHZ2_9BACT</name>
<protein>
    <recommendedName>
        <fullName evidence="1">Transposase IS200-like domain-containing protein</fullName>
    </recommendedName>
</protein>
<reference evidence="3" key="1">
    <citation type="submission" date="2016-10" db="EMBL/GenBank/DDBJ databases">
        <authorList>
            <person name="Varghese N."/>
            <person name="Submissions S."/>
        </authorList>
    </citation>
    <scope>NUCLEOTIDE SEQUENCE [LARGE SCALE GENOMIC DNA]</scope>
    <source>
        <strain evidence="3">LP51</strain>
    </source>
</reference>
<dbReference type="SUPFAM" id="SSF143422">
    <property type="entry name" value="Transposase IS200-like"/>
    <property type="match status" value="1"/>
</dbReference>
<dbReference type="SMART" id="SM01321">
    <property type="entry name" value="Y1_Tnp"/>
    <property type="match status" value="1"/>
</dbReference>
<dbReference type="InterPro" id="IPR052715">
    <property type="entry name" value="RAYT_transposase"/>
</dbReference>
<dbReference type="RefSeq" id="WP_092101395.1">
    <property type="nucleotide sequence ID" value="NZ_FOOT01000003.1"/>
</dbReference>
<dbReference type="STRING" id="1436961.SAMN05421739_103556"/>
<dbReference type="GO" id="GO:0043565">
    <property type="term" value="F:sequence-specific DNA binding"/>
    <property type="evidence" value="ECO:0007669"/>
    <property type="project" value="TreeGrafter"/>
</dbReference>
<feature type="domain" description="Transposase IS200-like" evidence="1">
    <location>
        <begin position="17"/>
        <end position="167"/>
    </location>
</feature>
<proteinExistence type="predicted"/>
<dbReference type="Proteomes" id="UP000198724">
    <property type="component" value="Unassembled WGS sequence"/>
</dbReference>
<sequence length="180" mass="20789">MKWPERKQNRLNGFDYSRDALYFVTSCVQDKVCVFGEVVNENMQLNKFGCIAEQQWNWLKEQYPYVVLHAYVVMPNHVHGILEIDRDAVGIGRNLSALGPSGETGMFPSSSPQIKTLSQLIGAYKTTTTKLIKAAGLTGFSWQRSFHDHIIRNEMAYYKIRDYILSNPEKWPDDVFYQQV</sequence>
<evidence type="ECO:0000313" key="2">
    <source>
        <dbReference type="EMBL" id="SFG76745.1"/>
    </source>
</evidence>
<organism evidence="2 3">
    <name type="scientific">Pontibacter chinhatensis</name>
    <dbReference type="NCBI Taxonomy" id="1436961"/>
    <lineage>
        <taxon>Bacteria</taxon>
        <taxon>Pseudomonadati</taxon>
        <taxon>Bacteroidota</taxon>
        <taxon>Cytophagia</taxon>
        <taxon>Cytophagales</taxon>
        <taxon>Hymenobacteraceae</taxon>
        <taxon>Pontibacter</taxon>
    </lineage>
</organism>
<dbReference type="GO" id="GO:0006313">
    <property type="term" value="P:DNA transposition"/>
    <property type="evidence" value="ECO:0007669"/>
    <property type="project" value="InterPro"/>
</dbReference>
<dbReference type="GO" id="GO:0004803">
    <property type="term" value="F:transposase activity"/>
    <property type="evidence" value="ECO:0007669"/>
    <property type="project" value="InterPro"/>
</dbReference>
<dbReference type="AlphaFoldDB" id="A0A1I2UHZ2"/>
<gene>
    <name evidence="2" type="ORF">SAMN05421739_103556</name>
</gene>
<dbReference type="OrthoDB" id="9794403at2"/>
<accession>A0A1I2UHZ2</accession>
<evidence type="ECO:0000313" key="3">
    <source>
        <dbReference type="Proteomes" id="UP000198724"/>
    </source>
</evidence>
<dbReference type="PANTHER" id="PTHR36966:SF1">
    <property type="entry name" value="REP-ASSOCIATED TYROSINE TRANSPOSASE"/>
    <property type="match status" value="1"/>
</dbReference>
<dbReference type="EMBL" id="FOOT01000003">
    <property type="protein sequence ID" value="SFG76745.1"/>
    <property type="molecule type" value="Genomic_DNA"/>
</dbReference>
<dbReference type="Gene3D" id="3.30.70.1290">
    <property type="entry name" value="Transposase IS200-like"/>
    <property type="match status" value="1"/>
</dbReference>
<dbReference type="PANTHER" id="PTHR36966">
    <property type="entry name" value="REP-ASSOCIATED TYROSINE TRANSPOSASE"/>
    <property type="match status" value="1"/>
</dbReference>
<dbReference type="InterPro" id="IPR036515">
    <property type="entry name" value="Transposase_17_sf"/>
</dbReference>
<keyword evidence="3" id="KW-1185">Reference proteome</keyword>